<dbReference type="GO" id="GO:0030139">
    <property type="term" value="C:endocytic vesicle"/>
    <property type="evidence" value="ECO:0007669"/>
    <property type="project" value="TreeGrafter"/>
</dbReference>
<dbReference type="EMBL" id="KB207027">
    <property type="protein sequence ID" value="ELP85890.1"/>
    <property type="molecule type" value="Genomic_DNA"/>
</dbReference>
<dbReference type="GeneID" id="14884940"/>
<dbReference type="OMA" id="RIIQCKE"/>
<dbReference type="Proteomes" id="UP000014680">
    <property type="component" value="Unassembled WGS sequence"/>
</dbReference>
<reference evidence="3 4" key="1">
    <citation type="submission" date="2012-10" db="EMBL/GenBank/DDBJ databases">
        <authorList>
            <person name="Zafar N."/>
            <person name="Inman J."/>
            <person name="Hall N."/>
            <person name="Lorenzi H."/>
            <person name="Caler E."/>
        </authorList>
    </citation>
    <scope>NUCLEOTIDE SEQUENCE [LARGE SCALE GENOMIC DNA]</scope>
    <source>
        <strain evidence="3 4">IP1</strain>
    </source>
</reference>
<dbReference type="GO" id="GO:0005085">
    <property type="term" value="F:guanyl-nucleotide exchange factor activity"/>
    <property type="evidence" value="ECO:0007669"/>
    <property type="project" value="InterPro"/>
</dbReference>
<dbReference type="AlphaFoldDB" id="A0A0A1TX59"/>
<organism evidence="3 4">
    <name type="scientific">Entamoeba invadens IP1</name>
    <dbReference type="NCBI Taxonomy" id="370355"/>
    <lineage>
        <taxon>Eukaryota</taxon>
        <taxon>Amoebozoa</taxon>
        <taxon>Evosea</taxon>
        <taxon>Archamoebae</taxon>
        <taxon>Mastigamoebida</taxon>
        <taxon>Entamoebidae</taxon>
        <taxon>Entamoeba</taxon>
    </lineage>
</organism>
<feature type="compositionally biased region" description="Polar residues" evidence="1">
    <location>
        <begin position="10"/>
        <end position="33"/>
    </location>
</feature>
<keyword evidence="4" id="KW-1185">Reference proteome</keyword>
<dbReference type="PANTHER" id="PTHR23101:SF25">
    <property type="entry name" value="GTPASE-ACTIVATING PROTEIN AND VPS9 DOMAIN-CONTAINING PROTEIN 1"/>
    <property type="match status" value="1"/>
</dbReference>
<dbReference type="Gene3D" id="1.20.1050.80">
    <property type="entry name" value="VPS9 domain"/>
    <property type="match status" value="1"/>
</dbReference>
<accession>A0A0A1TX59</accession>
<dbReference type="GO" id="GO:0031267">
    <property type="term" value="F:small GTPase binding"/>
    <property type="evidence" value="ECO:0007669"/>
    <property type="project" value="TreeGrafter"/>
</dbReference>
<evidence type="ECO:0000259" key="2">
    <source>
        <dbReference type="PROSITE" id="PS51205"/>
    </source>
</evidence>
<evidence type="ECO:0000313" key="4">
    <source>
        <dbReference type="Proteomes" id="UP000014680"/>
    </source>
</evidence>
<evidence type="ECO:0000313" key="3">
    <source>
        <dbReference type="EMBL" id="ELP85890.1"/>
    </source>
</evidence>
<dbReference type="PANTHER" id="PTHR23101">
    <property type="entry name" value="RAB GDP/GTP EXCHANGE FACTOR"/>
    <property type="match status" value="1"/>
</dbReference>
<dbReference type="InterPro" id="IPR003123">
    <property type="entry name" value="VPS9"/>
</dbReference>
<dbReference type="InterPro" id="IPR037191">
    <property type="entry name" value="VPS9_dom_sf"/>
</dbReference>
<dbReference type="SMART" id="SM00167">
    <property type="entry name" value="VPS9"/>
    <property type="match status" value="1"/>
</dbReference>
<feature type="domain" description="VPS9" evidence="2">
    <location>
        <begin position="389"/>
        <end position="530"/>
    </location>
</feature>
<dbReference type="GO" id="GO:0005829">
    <property type="term" value="C:cytosol"/>
    <property type="evidence" value="ECO:0007669"/>
    <property type="project" value="TreeGrafter"/>
</dbReference>
<feature type="region of interest" description="Disordered" evidence="1">
    <location>
        <begin position="1"/>
        <end position="37"/>
    </location>
</feature>
<name>A0A0A1TX59_ENTIV</name>
<dbReference type="KEGG" id="eiv:EIN_134240"/>
<dbReference type="VEuPathDB" id="AmoebaDB:EIN_134240"/>
<dbReference type="GO" id="GO:0016192">
    <property type="term" value="P:vesicle-mediated transport"/>
    <property type="evidence" value="ECO:0007669"/>
    <property type="project" value="InterPro"/>
</dbReference>
<dbReference type="RefSeq" id="XP_004185236.1">
    <property type="nucleotide sequence ID" value="XM_004185188.1"/>
</dbReference>
<dbReference type="OrthoDB" id="300289at2759"/>
<evidence type="ECO:0000256" key="1">
    <source>
        <dbReference type="SAM" id="MobiDB-lite"/>
    </source>
</evidence>
<proteinExistence type="predicted"/>
<dbReference type="PROSITE" id="PS51205">
    <property type="entry name" value="VPS9"/>
    <property type="match status" value="1"/>
</dbReference>
<sequence length="606" mass="70099">MQKILKRFSTRNITQTAPNSPLKKSNTATNTPLSSPPHFHPFRKLTHSVTYSSDFQDSDFEELDELEKYEKLPDDLLFNVIETTINRHGGRAKLKSNPSELYEKYNHVPLFNEMLLVALKYGCTLLLPQNIHPTVDFFLTHLVRRHPTSNKAVTLNGNYVKIYNEHIDVFFQPENSKTFPWKMCLGVFKNFPKSFDDNLPPDIDLNDEKKTLGIEDTVGIDGNGLVMTPYGDLPVLLISRPFNLEGCSWGVKFDELNTFEWCDLQLVQINMDAFDGDIDEWMYVDVYIDKSLKFAIELENQSELHEVKEYVEIVIEKIGEMVSGKSFEEMSKLFNKIVNGIMKKVNGICLGESQEEIRRAIEGVLVHHLFNEIWPPLIEENYKIHQDLCDKDKEIDWRIRALQFVQLKDFEIEFMSSEVGHKGIVVTIQQLRRLNSFKNPHQKAMIIISALKFLQFVIQKTCPGNGPVSADVFFPTLVYVIIKGNIPYFASNIGFIKAFMQNPIDELSYYLTSIESVFCFIKDLEGKNIGWDEQSFYEAINFSKIHYSPFDSASLNVLRPQRQINLPTFERIKESSEIVGRMKKQLLDAFIMVTHQNEELKKQLDK</sequence>
<dbReference type="SUPFAM" id="SSF109993">
    <property type="entry name" value="VPS9 domain"/>
    <property type="match status" value="1"/>
</dbReference>
<gene>
    <name evidence="3" type="ORF">EIN_134240</name>
</gene>
<dbReference type="Pfam" id="PF02204">
    <property type="entry name" value="VPS9"/>
    <property type="match status" value="1"/>
</dbReference>
<protein>
    <submittedName>
        <fullName evidence="3">RAB GDP/GTP exchange factor, putative</fullName>
    </submittedName>
</protein>
<dbReference type="InterPro" id="IPR045046">
    <property type="entry name" value="Vps9-like"/>
</dbReference>